<protein>
    <submittedName>
        <fullName evidence="1">Uncharacterized protein</fullName>
    </submittedName>
</protein>
<reference evidence="1 2" key="1">
    <citation type="submission" date="2018-01" db="EMBL/GenBank/DDBJ databases">
        <title>Genome Sequencing and Assembly of Anaerobacter polyendosporus strain CT4.</title>
        <authorList>
            <person name="Tachaapaikoon C."/>
            <person name="Sutheeworapong S."/>
            <person name="Jenjaroenpun P."/>
            <person name="Wongsurawat T."/>
            <person name="Nookeaw I."/>
            <person name="Cheawchanlertfa P."/>
            <person name="Kosugi A."/>
            <person name="Cheevadhanarak S."/>
            <person name="Ratanakhanokchai K."/>
        </authorList>
    </citation>
    <scope>NUCLEOTIDE SEQUENCE [LARGE SCALE GENOMIC DNA]</scope>
    <source>
        <strain evidence="1 2">CT4</strain>
    </source>
</reference>
<evidence type="ECO:0000313" key="2">
    <source>
        <dbReference type="Proteomes" id="UP000286268"/>
    </source>
</evidence>
<sequence>MNKIEKIIFSIQSTKDFQDESLALSILERINSTPFVPDIYAFSEPLRFKYEVEDLSAPVRIWMHQEVNRNLAIYNQASGSLMMKSKSEDRVFYNFNWDKLKVNPRFNIMQFSVGSNYLMQDNNFERFLWLCKELIKIIEPVYGNITRTGEPNWKEAINVKIRLPEIRWLNIYGKPYVEMFGKEKLLSTPCHKAKAITEEIISVQASESLFQVIDDNVKNNIKNHLGKDAFVWDNKSVWGYKEGKVPNFDFSGVLYDIES</sequence>
<dbReference type="RefSeq" id="WP_128213768.1">
    <property type="nucleotide sequence ID" value="NZ_CP025746.1"/>
</dbReference>
<gene>
    <name evidence="1" type="ORF">C1I91_16095</name>
</gene>
<name>A0A3R5U6E8_9CLOT</name>
<dbReference type="Proteomes" id="UP000286268">
    <property type="component" value="Chromosome"/>
</dbReference>
<organism evidence="1 2">
    <name type="scientific">Clostridium manihotivorum</name>
    <dbReference type="NCBI Taxonomy" id="2320868"/>
    <lineage>
        <taxon>Bacteria</taxon>
        <taxon>Bacillati</taxon>
        <taxon>Bacillota</taxon>
        <taxon>Clostridia</taxon>
        <taxon>Eubacteriales</taxon>
        <taxon>Clostridiaceae</taxon>
        <taxon>Clostridium</taxon>
    </lineage>
</organism>
<accession>A0A3R5U6E8</accession>
<keyword evidence="2" id="KW-1185">Reference proteome</keyword>
<dbReference type="OrthoDB" id="2080748at2"/>
<dbReference type="EMBL" id="CP025746">
    <property type="protein sequence ID" value="QAA33036.1"/>
    <property type="molecule type" value="Genomic_DNA"/>
</dbReference>
<proteinExistence type="predicted"/>
<evidence type="ECO:0000313" key="1">
    <source>
        <dbReference type="EMBL" id="QAA33036.1"/>
    </source>
</evidence>
<dbReference type="AlphaFoldDB" id="A0A3R5U6E8"/>
<dbReference type="KEGG" id="cmah:C1I91_16095"/>